<feature type="coiled-coil region" evidence="1">
    <location>
        <begin position="144"/>
        <end position="171"/>
    </location>
</feature>
<evidence type="ECO:0000313" key="3">
    <source>
        <dbReference type="EMBL" id="KID56542.1"/>
    </source>
</evidence>
<keyword evidence="1" id="KW-0175">Coiled coil</keyword>
<keyword evidence="2" id="KW-1133">Transmembrane helix</keyword>
<keyword evidence="2" id="KW-0472">Membrane</keyword>
<proteinExistence type="predicted"/>
<evidence type="ECO:0000313" key="4">
    <source>
        <dbReference type="Proteomes" id="UP000031327"/>
    </source>
</evidence>
<sequence length="196" mass="22682">MKNFIISIVKLTKRHAIDTALLMTLTLGASLVTDNGIWKYIPFILSITDTPSEPRIYDLVLGYILIFSSVSVLCIKHFSEINHKRKLELLQLNEKIKEREYKHQADMLIQQENHEKECHAHELAVKEKDYQIERMKIKGDGVLKARELNNIRELESEKVALDAKRVDLEAKILVLKEAAKDQEAHRTNTKNVLKDL</sequence>
<accession>A0A0C1QNA0</accession>
<feature type="transmembrane region" description="Helical" evidence="2">
    <location>
        <begin position="20"/>
        <end position="41"/>
    </location>
</feature>
<evidence type="ECO:0000256" key="2">
    <source>
        <dbReference type="SAM" id="Phobius"/>
    </source>
</evidence>
<gene>
    <name evidence="3" type="ORF">JF50_11395</name>
</gene>
<evidence type="ECO:0000256" key="1">
    <source>
        <dbReference type="SAM" id="Coils"/>
    </source>
</evidence>
<reference evidence="3 4" key="1">
    <citation type="submission" date="2014-12" db="EMBL/GenBank/DDBJ databases">
        <title>Draft Genome Sequence of Pseudoalteromonas luteoviolacea HI1.</title>
        <authorList>
            <person name="Asahina A.Y."/>
            <person name="Hadfield M.G."/>
        </authorList>
    </citation>
    <scope>NUCLEOTIDE SEQUENCE [LARGE SCALE GENOMIC DNA]</scope>
    <source>
        <strain evidence="3 4">HI1</strain>
    </source>
</reference>
<name>A0A0C1QNA0_9GAMM</name>
<comment type="caution">
    <text evidence="3">The sequence shown here is derived from an EMBL/GenBank/DDBJ whole genome shotgun (WGS) entry which is preliminary data.</text>
</comment>
<protein>
    <submittedName>
        <fullName evidence="3">Uncharacterized protein</fullName>
    </submittedName>
</protein>
<dbReference type="RefSeq" id="WP_039609610.1">
    <property type="nucleotide sequence ID" value="NZ_JWIC01000006.1"/>
</dbReference>
<dbReference type="EMBL" id="JWIC01000006">
    <property type="protein sequence ID" value="KID56542.1"/>
    <property type="molecule type" value="Genomic_DNA"/>
</dbReference>
<organism evidence="3 4">
    <name type="scientific">Pseudoalteromonas luteoviolacea</name>
    <dbReference type="NCBI Taxonomy" id="43657"/>
    <lineage>
        <taxon>Bacteria</taxon>
        <taxon>Pseudomonadati</taxon>
        <taxon>Pseudomonadota</taxon>
        <taxon>Gammaproteobacteria</taxon>
        <taxon>Alteromonadales</taxon>
        <taxon>Pseudoalteromonadaceae</taxon>
        <taxon>Pseudoalteromonas</taxon>
    </lineage>
</organism>
<dbReference type="Proteomes" id="UP000031327">
    <property type="component" value="Unassembled WGS sequence"/>
</dbReference>
<keyword evidence="2" id="KW-0812">Transmembrane</keyword>
<feature type="transmembrane region" description="Helical" evidence="2">
    <location>
        <begin position="56"/>
        <end position="75"/>
    </location>
</feature>
<dbReference type="AlphaFoldDB" id="A0A0C1QNA0"/>